<reference evidence="5" key="1">
    <citation type="submission" date="2017-02" db="UniProtKB">
        <authorList>
            <consortium name="WormBaseParasite"/>
        </authorList>
    </citation>
    <scope>IDENTIFICATION</scope>
</reference>
<protein>
    <submittedName>
        <fullName evidence="5">RRM domain-containing protein</fullName>
    </submittedName>
</protein>
<dbReference type="SUPFAM" id="SSF54928">
    <property type="entry name" value="RNA-binding domain, RBD"/>
    <property type="match status" value="1"/>
</dbReference>
<organism evidence="5">
    <name type="scientific">Anisakis simplex</name>
    <name type="common">Herring worm</name>
    <dbReference type="NCBI Taxonomy" id="6269"/>
    <lineage>
        <taxon>Eukaryota</taxon>
        <taxon>Metazoa</taxon>
        <taxon>Ecdysozoa</taxon>
        <taxon>Nematoda</taxon>
        <taxon>Chromadorea</taxon>
        <taxon>Rhabditida</taxon>
        <taxon>Spirurina</taxon>
        <taxon>Ascaridomorpha</taxon>
        <taxon>Ascaridoidea</taxon>
        <taxon>Anisakidae</taxon>
        <taxon>Anisakis</taxon>
        <taxon>Anisakis simplex complex</taxon>
    </lineage>
</organism>
<dbReference type="InterPro" id="IPR035979">
    <property type="entry name" value="RBD_domain_sf"/>
</dbReference>
<dbReference type="InterPro" id="IPR012677">
    <property type="entry name" value="Nucleotide-bd_a/b_plait_sf"/>
</dbReference>
<evidence type="ECO:0000313" key="3">
    <source>
        <dbReference type="EMBL" id="VDK45085.1"/>
    </source>
</evidence>
<evidence type="ECO:0000256" key="1">
    <source>
        <dbReference type="PROSITE-ProRule" id="PRU00176"/>
    </source>
</evidence>
<sequence>MSRESRHVHVFGLPDALSEERVSSFFSTFGRVQKAERLSNNSVVVSFMDVRSAQKVHSAEPKFDGHQLRITFHELSKK</sequence>
<accession>A0A0M3JUV7</accession>
<dbReference type="OrthoDB" id="6407164at2759"/>
<reference evidence="3 4" key="2">
    <citation type="submission" date="2018-11" db="EMBL/GenBank/DDBJ databases">
        <authorList>
            <consortium name="Pathogen Informatics"/>
        </authorList>
    </citation>
    <scope>NUCLEOTIDE SEQUENCE [LARGE SCALE GENOMIC DNA]</scope>
</reference>
<dbReference type="Proteomes" id="UP000267096">
    <property type="component" value="Unassembled WGS sequence"/>
</dbReference>
<dbReference type="SMART" id="SM00360">
    <property type="entry name" value="RRM"/>
    <property type="match status" value="1"/>
</dbReference>
<keyword evidence="4" id="KW-1185">Reference proteome</keyword>
<evidence type="ECO:0000259" key="2">
    <source>
        <dbReference type="PROSITE" id="PS50102"/>
    </source>
</evidence>
<dbReference type="Pfam" id="PF00076">
    <property type="entry name" value="RRM_1"/>
    <property type="match status" value="1"/>
</dbReference>
<dbReference type="AlphaFoldDB" id="A0A0M3JUV7"/>
<dbReference type="PROSITE" id="PS50102">
    <property type="entry name" value="RRM"/>
    <property type="match status" value="1"/>
</dbReference>
<dbReference type="GO" id="GO:0003723">
    <property type="term" value="F:RNA binding"/>
    <property type="evidence" value="ECO:0007669"/>
    <property type="project" value="UniProtKB-UniRule"/>
</dbReference>
<dbReference type="WBParaSite" id="ASIM_0001198401-mRNA-1">
    <property type="protein sequence ID" value="ASIM_0001198401-mRNA-1"/>
    <property type="gene ID" value="ASIM_0001198401"/>
</dbReference>
<dbReference type="Gene3D" id="3.30.70.330">
    <property type="match status" value="1"/>
</dbReference>
<gene>
    <name evidence="3" type="ORF">ASIM_LOCUS11450</name>
</gene>
<dbReference type="EMBL" id="UYRR01031070">
    <property type="protein sequence ID" value="VDK45085.1"/>
    <property type="molecule type" value="Genomic_DNA"/>
</dbReference>
<feature type="domain" description="RRM" evidence="2">
    <location>
        <begin position="6"/>
        <end position="78"/>
    </location>
</feature>
<proteinExistence type="predicted"/>
<dbReference type="InterPro" id="IPR000504">
    <property type="entry name" value="RRM_dom"/>
</dbReference>
<keyword evidence="1" id="KW-0694">RNA-binding</keyword>
<name>A0A0M3JUV7_ANISI</name>
<evidence type="ECO:0000313" key="4">
    <source>
        <dbReference type="Proteomes" id="UP000267096"/>
    </source>
</evidence>
<evidence type="ECO:0000313" key="5">
    <source>
        <dbReference type="WBParaSite" id="ASIM_0001198401-mRNA-1"/>
    </source>
</evidence>